<dbReference type="OrthoDB" id="9784484at2"/>
<dbReference type="RefSeq" id="WP_087438197.1">
    <property type="nucleotide sequence ID" value="NZ_CP021416.1"/>
</dbReference>
<sequence>MKKIISIIIALVLIVGAGLLLKKKAMQNAQIPPAQNFGMVVQTMTPHKSSVVLTTPILAMVKNDNDITLSSKFAANVEKIVPVGTVVKKGDMLVELDARDLLAKKIALQTALIAAKEEERAKKIGLMHEEESHQRTLELLHVKAASIEQSDAEISKIELLKADLSGVASKQQQIKSDLEQTDILIGYAKLKSPIDGIVGQVLTTQGEMATLGKPLLALKANSGSYLWVKAPLETKANSLIYGGTKAPLVFLQNSNGLNEYRANMSLNLPSGARVEAKLVSFDGEGILLPKEAILQKDNQSFYFSAEGTKAVPKEVNIIAQGDEGFVVNDMPEAKIIVAKPDILLKLLGSTSIIIKE</sequence>
<dbReference type="KEGG" id="suls:Sdiek1_1040"/>
<dbReference type="Proteomes" id="UP000196005">
    <property type="component" value="Chromosome"/>
</dbReference>
<evidence type="ECO:0000313" key="1">
    <source>
        <dbReference type="EMBL" id="ARU48206.1"/>
    </source>
</evidence>
<accession>A0A1Y0HKU7</accession>
<dbReference type="GO" id="GO:1990281">
    <property type="term" value="C:efflux pump complex"/>
    <property type="evidence" value="ECO:0007669"/>
    <property type="project" value="TreeGrafter"/>
</dbReference>
<dbReference type="Gene3D" id="1.10.287.470">
    <property type="entry name" value="Helix hairpin bin"/>
    <property type="match status" value="1"/>
</dbReference>
<dbReference type="Gene3D" id="2.40.50.100">
    <property type="match status" value="1"/>
</dbReference>
<dbReference type="PANTHER" id="PTHR30469:SF15">
    <property type="entry name" value="HLYD FAMILY OF SECRETION PROTEINS"/>
    <property type="match status" value="1"/>
</dbReference>
<keyword evidence="2" id="KW-1185">Reference proteome</keyword>
<dbReference type="PANTHER" id="PTHR30469">
    <property type="entry name" value="MULTIDRUG RESISTANCE PROTEIN MDTA"/>
    <property type="match status" value="1"/>
</dbReference>
<organism evidence="1 2">
    <name type="scientific">Sulfurospirillum diekertiae</name>
    <dbReference type="NCBI Taxonomy" id="1854492"/>
    <lineage>
        <taxon>Bacteria</taxon>
        <taxon>Pseudomonadati</taxon>
        <taxon>Campylobacterota</taxon>
        <taxon>Epsilonproteobacteria</taxon>
        <taxon>Campylobacterales</taxon>
        <taxon>Sulfurospirillaceae</taxon>
        <taxon>Sulfurospirillum</taxon>
    </lineage>
</organism>
<reference evidence="2" key="1">
    <citation type="submission" date="2017-05" db="EMBL/GenBank/DDBJ databases">
        <title>Dechlorination kinetics govern the competition between two new strains of the genus Sulfurospirillum.</title>
        <authorList>
            <person name="Buttet G.F."/>
            <person name="Murray A.M."/>
            <person name="Goris T."/>
            <person name="Burion M."/>
            <person name="Lin B."/>
            <person name="Rolle M."/>
            <person name="Maillard J."/>
        </authorList>
    </citation>
    <scope>NUCLEOTIDE SEQUENCE [LARGE SCALE GENOMIC DNA]</scope>
    <source>
        <strain evidence="2">SL2-1</strain>
    </source>
</reference>
<evidence type="ECO:0000313" key="2">
    <source>
        <dbReference type="Proteomes" id="UP000196005"/>
    </source>
</evidence>
<dbReference type="GO" id="GO:0015562">
    <property type="term" value="F:efflux transmembrane transporter activity"/>
    <property type="evidence" value="ECO:0007669"/>
    <property type="project" value="TreeGrafter"/>
</dbReference>
<dbReference type="EMBL" id="CP021416">
    <property type="protein sequence ID" value="ARU48206.1"/>
    <property type="molecule type" value="Genomic_DNA"/>
</dbReference>
<dbReference type="AlphaFoldDB" id="A0A1Y0HKU7"/>
<dbReference type="SUPFAM" id="SSF111369">
    <property type="entry name" value="HlyD-like secretion proteins"/>
    <property type="match status" value="1"/>
</dbReference>
<gene>
    <name evidence="1" type="ORF">Sdiek1_1040</name>
</gene>
<protein>
    <submittedName>
        <fullName evidence="1">Uncharacterized protein</fullName>
    </submittedName>
</protein>
<proteinExistence type="predicted"/>
<name>A0A1Y0HKU7_9BACT</name>